<dbReference type="PANTHER" id="PTHR11157:SF134">
    <property type="entry name" value="ELONGATION OF FATTY ACIDS PROTEIN 1-RELATED"/>
    <property type="match status" value="1"/>
</dbReference>
<evidence type="ECO:0000256" key="10">
    <source>
        <dbReference type="ARBA" id="ARBA00023160"/>
    </source>
</evidence>
<keyword evidence="5 12" id="KW-0812">Transmembrane</keyword>
<protein>
    <recommendedName>
        <fullName evidence="12">Elongation of very long chain fatty acids protein</fullName>
        <ecNumber evidence="12">2.3.1.199</ecNumber>
    </recommendedName>
    <alternativeName>
        <fullName evidence="12">Very-long-chain 3-oxoacyl-CoA synthase</fullName>
    </alternativeName>
</protein>
<dbReference type="GO" id="GO:0034625">
    <property type="term" value="P:fatty acid elongation, monounsaturated fatty acid"/>
    <property type="evidence" value="ECO:0007669"/>
    <property type="project" value="TreeGrafter"/>
</dbReference>
<organism evidence="13 14">
    <name type="scientific">Scyliorhinus torazame</name>
    <name type="common">Cloudy catshark</name>
    <name type="synonym">Catulus torazame</name>
    <dbReference type="NCBI Taxonomy" id="75743"/>
    <lineage>
        <taxon>Eukaryota</taxon>
        <taxon>Metazoa</taxon>
        <taxon>Chordata</taxon>
        <taxon>Craniata</taxon>
        <taxon>Vertebrata</taxon>
        <taxon>Chondrichthyes</taxon>
        <taxon>Elasmobranchii</taxon>
        <taxon>Galeomorphii</taxon>
        <taxon>Galeoidea</taxon>
        <taxon>Carcharhiniformes</taxon>
        <taxon>Scyliorhinidae</taxon>
        <taxon>Scyliorhinus</taxon>
    </lineage>
</organism>
<evidence type="ECO:0000256" key="9">
    <source>
        <dbReference type="ARBA" id="ARBA00023136"/>
    </source>
</evidence>
<keyword evidence="8 12" id="KW-0443">Lipid metabolism</keyword>
<dbReference type="OMA" id="GYLYHGF"/>
<dbReference type="PANTHER" id="PTHR11157">
    <property type="entry name" value="FATTY ACID ACYL TRANSFERASE-RELATED"/>
    <property type="match status" value="1"/>
</dbReference>
<evidence type="ECO:0000256" key="6">
    <source>
        <dbReference type="ARBA" id="ARBA00022832"/>
    </source>
</evidence>
<comment type="caution">
    <text evidence="13">The sequence shown here is derived from an EMBL/GenBank/DDBJ whole genome shotgun (WGS) entry which is preliminary data.</text>
</comment>
<reference evidence="13 14" key="1">
    <citation type="journal article" date="2018" name="Nat. Ecol. Evol.">
        <title>Shark genomes provide insights into elasmobranch evolution and the origin of vertebrates.</title>
        <authorList>
            <person name="Hara Y"/>
            <person name="Yamaguchi K"/>
            <person name="Onimaru K"/>
            <person name="Kadota M"/>
            <person name="Koyanagi M"/>
            <person name="Keeley SD"/>
            <person name="Tatsumi K"/>
            <person name="Tanaka K"/>
            <person name="Motone F"/>
            <person name="Kageyama Y"/>
            <person name="Nozu R"/>
            <person name="Adachi N"/>
            <person name="Nishimura O"/>
            <person name="Nakagawa R"/>
            <person name="Tanegashima C"/>
            <person name="Kiyatake I"/>
            <person name="Matsumoto R"/>
            <person name="Murakumo K"/>
            <person name="Nishida K"/>
            <person name="Terakita A"/>
            <person name="Kuratani S"/>
            <person name="Sato K"/>
            <person name="Hyodo S Kuraku.S."/>
        </authorList>
    </citation>
    <scope>NUCLEOTIDE SEQUENCE [LARGE SCALE GENOMIC DNA]</scope>
</reference>
<evidence type="ECO:0000256" key="3">
    <source>
        <dbReference type="ARBA" id="ARBA00022516"/>
    </source>
</evidence>
<evidence type="ECO:0000256" key="12">
    <source>
        <dbReference type="RuleBase" id="RU361115"/>
    </source>
</evidence>
<evidence type="ECO:0000256" key="5">
    <source>
        <dbReference type="ARBA" id="ARBA00022692"/>
    </source>
</evidence>
<dbReference type="STRING" id="75743.A0A401NLB4"/>
<comment type="catalytic activity">
    <reaction evidence="11 12">
        <text>a very-long-chain acyl-CoA + malonyl-CoA + H(+) = a very-long-chain 3-oxoacyl-CoA + CO2 + CoA</text>
        <dbReference type="Rhea" id="RHEA:32727"/>
        <dbReference type="ChEBI" id="CHEBI:15378"/>
        <dbReference type="ChEBI" id="CHEBI:16526"/>
        <dbReference type="ChEBI" id="CHEBI:57287"/>
        <dbReference type="ChEBI" id="CHEBI:57384"/>
        <dbReference type="ChEBI" id="CHEBI:90725"/>
        <dbReference type="ChEBI" id="CHEBI:90736"/>
        <dbReference type="EC" id="2.3.1.199"/>
    </reaction>
</comment>
<dbReference type="OrthoDB" id="434092at2759"/>
<feature type="transmembrane region" description="Helical" evidence="12">
    <location>
        <begin position="86"/>
        <end position="106"/>
    </location>
</feature>
<proteinExistence type="inferred from homology"/>
<keyword evidence="6 12" id="KW-0276">Fatty acid metabolism</keyword>
<sequence>MSQDQYLKPPTRTGVSCRIFSLFSSTSTHLAMENLQSVDPKLTTGGSFYIRLLNLKSIPMACLYIAMIILSTYWQKYTKPLEMQKILLVYNMACSIMSLYATLLFLRGLSIATSIFQKEFFSELQYAYFTYWVIKNVELLDTVFMILRHRKRQISFLHVYHHCSMLILSDLTYHYYPWPAIAPFLALNSFIHVVLYFYYGQSALNPIQRPAWKKRMTQLQILQFLLDLILATWGYLYHGFCIYSIMYGLTMLGLFSNFYRKAFTSKKTT</sequence>
<keyword evidence="7 12" id="KW-1133">Transmembrane helix</keyword>
<feature type="transmembrane region" description="Helical" evidence="12">
    <location>
        <begin position="242"/>
        <end position="259"/>
    </location>
</feature>
<evidence type="ECO:0000313" key="14">
    <source>
        <dbReference type="Proteomes" id="UP000288216"/>
    </source>
</evidence>
<comment type="similarity">
    <text evidence="2 12">Belongs to the ELO family.</text>
</comment>
<keyword evidence="9 12" id="KW-0472">Membrane</keyword>
<dbReference type="EMBL" id="BFAA01003812">
    <property type="protein sequence ID" value="GCB61666.1"/>
    <property type="molecule type" value="Genomic_DNA"/>
</dbReference>
<dbReference type="GO" id="GO:0042761">
    <property type="term" value="P:very long-chain fatty acid biosynthetic process"/>
    <property type="evidence" value="ECO:0007669"/>
    <property type="project" value="TreeGrafter"/>
</dbReference>
<keyword evidence="10 12" id="KW-0275">Fatty acid biosynthesis</keyword>
<dbReference type="GO" id="GO:0030148">
    <property type="term" value="P:sphingolipid biosynthetic process"/>
    <property type="evidence" value="ECO:0007669"/>
    <property type="project" value="TreeGrafter"/>
</dbReference>
<comment type="subcellular location">
    <subcellularLocation>
        <location evidence="1">Membrane</location>
        <topology evidence="1">Multi-pass membrane protein</topology>
    </subcellularLocation>
</comment>
<keyword evidence="14" id="KW-1185">Reference proteome</keyword>
<feature type="transmembrane region" description="Helical" evidence="12">
    <location>
        <begin position="57"/>
        <end position="74"/>
    </location>
</feature>
<dbReference type="Proteomes" id="UP000288216">
    <property type="component" value="Unassembled WGS sequence"/>
</dbReference>
<evidence type="ECO:0000256" key="7">
    <source>
        <dbReference type="ARBA" id="ARBA00022989"/>
    </source>
</evidence>
<dbReference type="GO" id="GO:0019367">
    <property type="term" value="P:fatty acid elongation, saturated fatty acid"/>
    <property type="evidence" value="ECO:0007669"/>
    <property type="project" value="TreeGrafter"/>
</dbReference>
<dbReference type="InterPro" id="IPR002076">
    <property type="entry name" value="ELO_fam"/>
</dbReference>
<gene>
    <name evidence="13" type="ORF">scyTo_0009382</name>
</gene>
<feature type="transmembrane region" description="Helical" evidence="12">
    <location>
        <begin position="182"/>
        <end position="199"/>
    </location>
</feature>
<evidence type="ECO:0000256" key="11">
    <source>
        <dbReference type="ARBA" id="ARBA00047375"/>
    </source>
</evidence>
<accession>A0A401NLB4</accession>
<evidence type="ECO:0000256" key="1">
    <source>
        <dbReference type="ARBA" id="ARBA00004141"/>
    </source>
</evidence>
<evidence type="ECO:0000256" key="4">
    <source>
        <dbReference type="ARBA" id="ARBA00022679"/>
    </source>
</evidence>
<dbReference type="Pfam" id="PF01151">
    <property type="entry name" value="ELO"/>
    <property type="match status" value="1"/>
</dbReference>
<keyword evidence="4 12" id="KW-0808">Transferase</keyword>
<name>A0A401NLB4_SCYTO</name>
<dbReference type="GO" id="GO:0009922">
    <property type="term" value="F:fatty acid elongase activity"/>
    <property type="evidence" value="ECO:0007669"/>
    <property type="project" value="UniProtKB-EC"/>
</dbReference>
<dbReference type="GO" id="GO:0005789">
    <property type="term" value="C:endoplasmic reticulum membrane"/>
    <property type="evidence" value="ECO:0007669"/>
    <property type="project" value="TreeGrafter"/>
</dbReference>
<evidence type="ECO:0000313" key="13">
    <source>
        <dbReference type="EMBL" id="GCB61666.1"/>
    </source>
</evidence>
<dbReference type="InterPro" id="IPR030457">
    <property type="entry name" value="ELO_CS"/>
</dbReference>
<dbReference type="EC" id="2.3.1.199" evidence="12"/>
<evidence type="ECO:0000256" key="2">
    <source>
        <dbReference type="ARBA" id="ARBA00007263"/>
    </source>
</evidence>
<keyword evidence="3 12" id="KW-0444">Lipid biosynthesis</keyword>
<evidence type="ECO:0000256" key="8">
    <source>
        <dbReference type="ARBA" id="ARBA00023098"/>
    </source>
</evidence>
<dbReference type="PROSITE" id="PS01188">
    <property type="entry name" value="ELO"/>
    <property type="match status" value="1"/>
</dbReference>
<dbReference type="AlphaFoldDB" id="A0A401NLB4"/>
<feature type="transmembrane region" description="Helical" evidence="12">
    <location>
        <begin position="219"/>
        <end position="236"/>
    </location>
</feature>
<dbReference type="GO" id="GO:0034626">
    <property type="term" value="P:fatty acid elongation, polyunsaturated fatty acid"/>
    <property type="evidence" value="ECO:0007669"/>
    <property type="project" value="TreeGrafter"/>
</dbReference>